<dbReference type="Proteomes" id="UP000225706">
    <property type="component" value="Unassembled WGS sequence"/>
</dbReference>
<name>A0A2B4RCP8_STYPI</name>
<dbReference type="EMBL" id="LSMT01000808">
    <property type="protein sequence ID" value="PFX14270.1"/>
    <property type="molecule type" value="Genomic_DNA"/>
</dbReference>
<dbReference type="InterPro" id="IPR036397">
    <property type="entry name" value="RNaseH_sf"/>
</dbReference>
<dbReference type="OrthoDB" id="10051210at2759"/>
<dbReference type="AlphaFoldDB" id="A0A2B4RCP8"/>
<gene>
    <name evidence="1" type="ORF">AWC38_SpisGene21583</name>
</gene>
<proteinExistence type="predicted"/>
<sequence>MFSYRITERMQEMRLQSLRRKFHRDPSLEEKYRATMEDYITKGHVHKLSDEETSKSGPRMWYLPHYAVTSSSKPNKVKVRPENQDSIRFLWWREGIDETLQEYTITVHIFGAADSPCSANSALLRTADDNEGSFDPVTIATLRHKLYVDGLLKSVPTPESAIALMENMIKLCAKGGFNLTKFVSNNHKVWASIPLGKRTDPCLDVNLDELLVDRTLGARWRIDWDTFGFKVLEFKKNNTTRGVLSTVFSVVGPLNPGAPVMLSVRLNMQELWREEEERLQGSDVRELRSDNGSNLVGADRKIKEVIDQIDNENVGSELSHPGRKWVFHPPGASHMSGVWERLGKSVNRSLKAILSKDLINEEALQTFFTEGERIANSRPLTRNLSSLNDDEPLPPSHFLNIRPTVNLLPEMVDDSDKFSR</sequence>
<protein>
    <recommendedName>
        <fullName evidence="3">Integrase catalytic domain-containing protein</fullName>
    </recommendedName>
</protein>
<accession>A0A2B4RCP8</accession>
<organism evidence="1 2">
    <name type="scientific">Stylophora pistillata</name>
    <name type="common">Smooth cauliflower coral</name>
    <dbReference type="NCBI Taxonomy" id="50429"/>
    <lineage>
        <taxon>Eukaryota</taxon>
        <taxon>Metazoa</taxon>
        <taxon>Cnidaria</taxon>
        <taxon>Anthozoa</taxon>
        <taxon>Hexacorallia</taxon>
        <taxon>Scleractinia</taxon>
        <taxon>Astrocoeniina</taxon>
        <taxon>Pocilloporidae</taxon>
        <taxon>Stylophora</taxon>
    </lineage>
</organism>
<dbReference type="Gene3D" id="3.30.420.10">
    <property type="entry name" value="Ribonuclease H-like superfamily/Ribonuclease H"/>
    <property type="match status" value="1"/>
</dbReference>
<dbReference type="PANTHER" id="PTHR47331">
    <property type="entry name" value="PHD-TYPE DOMAIN-CONTAINING PROTEIN"/>
    <property type="match status" value="1"/>
</dbReference>
<evidence type="ECO:0000313" key="1">
    <source>
        <dbReference type="EMBL" id="PFX14270.1"/>
    </source>
</evidence>
<dbReference type="STRING" id="50429.A0A2B4RCP8"/>
<reference evidence="2" key="1">
    <citation type="journal article" date="2017" name="bioRxiv">
        <title>Comparative analysis of the genomes of Stylophora pistillata and Acropora digitifera provides evidence for extensive differences between species of corals.</title>
        <authorList>
            <person name="Voolstra C.R."/>
            <person name="Li Y."/>
            <person name="Liew Y.J."/>
            <person name="Baumgarten S."/>
            <person name="Zoccola D."/>
            <person name="Flot J.-F."/>
            <person name="Tambutte S."/>
            <person name="Allemand D."/>
            <person name="Aranda M."/>
        </authorList>
    </citation>
    <scope>NUCLEOTIDE SEQUENCE [LARGE SCALE GENOMIC DNA]</scope>
</reference>
<dbReference type="GO" id="GO:0003676">
    <property type="term" value="F:nucleic acid binding"/>
    <property type="evidence" value="ECO:0007669"/>
    <property type="project" value="InterPro"/>
</dbReference>
<evidence type="ECO:0008006" key="3">
    <source>
        <dbReference type="Google" id="ProtNLM"/>
    </source>
</evidence>
<dbReference type="PANTHER" id="PTHR47331:SF4">
    <property type="entry name" value="PEPTIDASE S1 DOMAIN-CONTAINING PROTEIN"/>
    <property type="match status" value="1"/>
</dbReference>
<comment type="caution">
    <text evidence="1">The sequence shown here is derived from an EMBL/GenBank/DDBJ whole genome shotgun (WGS) entry which is preliminary data.</text>
</comment>
<keyword evidence="2" id="KW-1185">Reference proteome</keyword>
<evidence type="ECO:0000313" key="2">
    <source>
        <dbReference type="Proteomes" id="UP000225706"/>
    </source>
</evidence>